<dbReference type="InterPro" id="IPR047805">
    <property type="entry name" value="GAMP_synthase"/>
</dbReference>
<organism evidence="13 14">
    <name type="scientific">Flavobacterium fontis</name>
    <dbReference type="NCBI Taxonomy" id="1124188"/>
    <lineage>
        <taxon>Bacteria</taxon>
        <taxon>Pseudomonadati</taxon>
        <taxon>Bacteroidota</taxon>
        <taxon>Flavobacteriia</taxon>
        <taxon>Flavobacteriales</taxon>
        <taxon>Flavobacteriaceae</taxon>
        <taxon>Flavobacterium</taxon>
    </lineage>
</organism>
<comment type="catalytic activity">
    <reaction evidence="11">
        <text>GTP + ATP = 3',3'-cGAMP + 2 diphosphate</text>
        <dbReference type="Rhea" id="RHEA:35647"/>
        <dbReference type="ChEBI" id="CHEBI:30616"/>
        <dbReference type="ChEBI" id="CHEBI:33019"/>
        <dbReference type="ChEBI" id="CHEBI:37565"/>
        <dbReference type="ChEBI" id="CHEBI:71501"/>
    </reaction>
    <physiologicalReaction direction="left-to-right" evidence="11">
        <dbReference type="Rhea" id="RHEA:35648"/>
    </physiologicalReaction>
</comment>
<dbReference type="GO" id="GO:0140701">
    <property type="term" value="F:3',3'-cyclic GMP-AMP synthase activity"/>
    <property type="evidence" value="ECO:0007669"/>
    <property type="project" value="InterPro"/>
</dbReference>
<evidence type="ECO:0000256" key="7">
    <source>
        <dbReference type="ARBA" id="ARBA00023080"/>
    </source>
</evidence>
<evidence type="ECO:0000256" key="8">
    <source>
        <dbReference type="ARBA" id="ARBA00023118"/>
    </source>
</evidence>
<dbReference type="AlphaFoldDB" id="A0A1M4W9X9"/>
<dbReference type="GO" id="GO:0046872">
    <property type="term" value="F:metal ion binding"/>
    <property type="evidence" value="ECO:0007669"/>
    <property type="project" value="UniProtKB-KW"/>
</dbReference>
<evidence type="ECO:0000313" key="13">
    <source>
        <dbReference type="EMBL" id="SHE78017.1"/>
    </source>
</evidence>
<dbReference type="GO" id="GO:0051607">
    <property type="term" value="P:defense response to virus"/>
    <property type="evidence" value="ECO:0007669"/>
    <property type="project" value="UniProtKB-KW"/>
</dbReference>
<dbReference type="NCBIfam" id="NF041078">
    <property type="entry name" value="cGAS"/>
    <property type="match status" value="1"/>
</dbReference>
<keyword evidence="5" id="KW-0067">ATP-binding</keyword>
<evidence type="ECO:0000256" key="2">
    <source>
        <dbReference type="ARBA" id="ARBA00022695"/>
    </source>
</evidence>
<keyword evidence="6" id="KW-0460">Magnesium</keyword>
<evidence type="ECO:0000313" key="14">
    <source>
        <dbReference type="Proteomes" id="UP000184147"/>
    </source>
</evidence>
<keyword evidence="4" id="KW-0547">Nucleotide-binding</keyword>
<keyword evidence="1" id="KW-0808">Transferase</keyword>
<dbReference type="STRING" id="1124188.SAMN05444377_101226"/>
<keyword evidence="7" id="KW-0546">Nucleotide metabolism</keyword>
<keyword evidence="14" id="KW-1185">Reference proteome</keyword>
<name>A0A1M4W9X9_9FLAO</name>
<evidence type="ECO:0000256" key="3">
    <source>
        <dbReference type="ARBA" id="ARBA00022723"/>
    </source>
</evidence>
<dbReference type="Proteomes" id="UP000184147">
    <property type="component" value="Unassembled WGS sequence"/>
</dbReference>
<dbReference type="GO" id="GO:0009117">
    <property type="term" value="P:nucleotide metabolic process"/>
    <property type="evidence" value="ECO:0007669"/>
    <property type="project" value="UniProtKB-KW"/>
</dbReference>
<evidence type="ECO:0000256" key="9">
    <source>
        <dbReference type="ARBA" id="ARBA00023134"/>
    </source>
</evidence>
<evidence type="ECO:0000256" key="1">
    <source>
        <dbReference type="ARBA" id="ARBA00022679"/>
    </source>
</evidence>
<keyword evidence="2" id="KW-0548">Nucleotidyltransferase</keyword>
<keyword evidence="8" id="KW-0051">Antiviral defense</keyword>
<keyword evidence="3" id="KW-0479">Metal-binding</keyword>
<feature type="domain" description="Cyclic GMP-AMP synthase DncV-like nucleotidyltransferase" evidence="12">
    <location>
        <begin position="52"/>
        <end position="135"/>
    </location>
</feature>
<dbReference type="Pfam" id="PF21654">
    <property type="entry name" value="DncV-like_NTFase"/>
    <property type="match status" value="1"/>
</dbReference>
<dbReference type="GO" id="GO:0005525">
    <property type="term" value="F:GTP binding"/>
    <property type="evidence" value="ECO:0007669"/>
    <property type="project" value="UniProtKB-KW"/>
</dbReference>
<dbReference type="OrthoDB" id="661552at2"/>
<accession>A0A1M4W9X9</accession>
<evidence type="ECO:0000256" key="10">
    <source>
        <dbReference type="ARBA" id="ARBA00044145"/>
    </source>
</evidence>
<protein>
    <recommendedName>
        <fullName evidence="10">Cyclic GMP-AMP synthase</fullName>
    </recommendedName>
</protein>
<evidence type="ECO:0000256" key="11">
    <source>
        <dbReference type="ARBA" id="ARBA00048304"/>
    </source>
</evidence>
<evidence type="ECO:0000256" key="6">
    <source>
        <dbReference type="ARBA" id="ARBA00022842"/>
    </source>
</evidence>
<dbReference type="RefSeq" id="WP_073360593.1">
    <property type="nucleotide sequence ID" value="NZ_FQVQ01000001.1"/>
</dbReference>
<dbReference type="GO" id="GO:0005524">
    <property type="term" value="F:ATP binding"/>
    <property type="evidence" value="ECO:0007669"/>
    <property type="project" value="UniProtKB-KW"/>
</dbReference>
<dbReference type="EMBL" id="FQVQ01000001">
    <property type="protein sequence ID" value="SHE78017.1"/>
    <property type="molecule type" value="Genomic_DNA"/>
</dbReference>
<keyword evidence="9" id="KW-0342">GTP-binding</keyword>
<reference evidence="13 14" key="1">
    <citation type="submission" date="2016-11" db="EMBL/GenBank/DDBJ databases">
        <authorList>
            <person name="Jaros S."/>
            <person name="Januszkiewicz K."/>
            <person name="Wedrychowicz H."/>
        </authorList>
    </citation>
    <scope>NUCLEOTIDE SEQUENCE [LARGE SCALE GENOMIC DNA]</scope>
    <source>
        <strain evidence="13 14">DSM 25660</strain>
    </source>
</reference>
<gene>
    <name evidence="13" type="ORF">SAMN05444377_101226</name>
</gene>
<evidence type="ECO:0000256" key="4">
    <source>
        <dbReference type="ARBA" id="ARBA00022741"/>
    </source>
</evidence>
<proteinExistence type="predicted"/>
<dbReference type="InterPro" id="IPR048445">
    <property type="entry name" value="DncV-like_NTFase"/>
</dbReference>
<evidence type="ECO:0000256" key="5">
    <source>
        <dbReference type="ARBA" id="ARBA00022840"/>
    </source>
</evidence>
<sequence length="346" mass="40368">MANCNELFKTFNSTIRLNEESREILKSVRNSLREKMNSRFKQIKDIDNHTLEFQSQGSFIMDTIIKPKDDDYDLDDGVYFIGSLTQEKRPTTQQFHDAVIIAVGTDENYATITDKETCVRVSYEKEKFHIDLPIYYANKINPELAHTKEDWILSNPIKFIAWFEKIAESSFREELILEKNLFSEEYKTWLDDIRKKDVQLRRIVRYLKAWGDDLRGEMPPGIVMTILAAENYVKNDRDDIALKETLIKIRQYLKSNNCKCLRPTVPVGEDLFKNYSQTKKQYFLDRLDTFIESAEQAVNHPNQKDACYKWQKHLGPRFPCSIAKDTIDGANTYERPAIIGSTAKSA</sequence>
<evidence type="ECO:0000259" key="12">
    <source>
        <dbReference type="Pfam" id="PF21654"/>
    </source>
</evidence>